<dbReference type="InterPro" id="IPR027417">
    <property type="entry name" value="P-loop_NTPase"/>
</dbReference>
<dbReference type="Gene3D" id="3.40.50.300">
    <property type="entry name" value="P-loop containing nucleotide triphosphate hydrolases"/>
    <property type="match status" value="1"/>
</dbReference>
<feature type="compositionally biased region" description="Basic and acidic residues" evidence="6">
    <location>
        <begin position="641"/>
        <end position="665"/>
    </location>
</feature>
<dbReference type="PROSITE" id="PS00676">
    <property type="entry name" value="SIGMA54_INTERACT_2"/>
    <property type="match status" value="1"/>
</dbReference>
<dbReference type="PROSITE" id="PS00688">
    <property type="entry name" value="SIGMA54_INTERACT_3"/>
    <property type="match status" value="1"/>
</dbReference>
<evidence type="ECO:0000256" key="5">
    <source>
        <dbReference type="ARBA" id="ARBA00023163"/>
    </source>
</evidence>
<keyword evidence="4" id="KW-0238">DNA-binding</keyword>
<dbReference type="InterPro" id="IPR009057">
    <property type="entry name" value="Homeodomain-like_sf"/>
</dbReference>
<gene>
    <name evidence="8" type="ORF">C7400_102455</name>
</gene>
<dbReference type="InterPro" id="IPR025943">
    <property type="entry name" value="Sigma_54_int_dom_ATP-bd_2"/>
</dbReference>
<keyword evidence="9" id="KW-1185">Reference proteome</keyword>
<evidence type="ECO:0000256" key="6">
    <source>
        <dbReference type="SAM" id="MobiDB-lite"/>
    </source>
</evidence>
<dbReference type="CDD" id="cd00009">
    <property type="entry name" value="AAA"/>
    <property type="match status" value="1"/>
</dbReference>
<sequence>MWRAPAFLYHEARHHGARRLVAAQRSHTRLETRVTRRPSVTVKPPEAARADTIAQAHARSLALGLRAGEAPDFQPLGGADLRDLLDANRTLYHQARPVMDALHAQIVDTESMVVLTDRNGVILHSLGDTDFVEKARRVALRPGVSWAERDRGTNAIGTALVDAQPTIVHAGEHFLRANHILTCSCAPIADPWGRTLGALDVSGESRGFHKHTLALVRMSAQMIENHLFNIEFADAVRLQFHARAEFIGTLYEGLAAFAQDGTLLCANRSALFQFGSPLATLQSRGFDALFGQPFAAFMQQLARARGESVTLTLPSGVRVVARGTLGASAFGAPSFGQSASASNPAQAAQAARDIARPAPVSARVAETAWQPTLADLDSGDARVSAVLQRVARVRGRDIAVLVLGRTGTGKEWLARALHQDSPRRDAPFVALNCAALPDSLIEAELFGYEEGAFTGARRRGSPGKIVQAHGGTLFLDEIGDMPLAQQVRLMRVLQERAVVPLGGARAVPVDLRIVCATHRDLRAMIAEGSFREDLYYRINGLAVTLPPLAERSDLDALIARVLARVRAEAPDAPTRLTPAVRACFARCRWPGNLRQLANVLRTAAILAEGEDAIDIVHLPEDLLADCASGSASESESVRTSVHADESAHCRHAHAQDTRDDNGDARPERLADWQAHLIDDALSRHSGNVSAAARELGLARNTVYRHLRRR</sequence>
<keyword evidence="1" id="KW-0547">Nucleotide-binding</keyword>
<dbReference type="Pfam" id="PF02954">
    <property type="entry name" value="HTH_8"/>
    <property type="match status" value="1"/>
</dbReference>
<dbReference type="EMBL" id="QJJV01000002">
    <property type="protein sequence ID" value="PXX20030.1"/>
    <property type="molecule type" value="Genomic_DNA"/>
</dbReference>
<comment type="caution">
    <text evidence="8">The sequence shown here is derived from an EMBL/GenBank/DDBJ whole genome shotgun (WGS) entry which is preliminary data.</text>
</comment>
<protein>
    <submittedName>
        <fullName evidence="8">GAF modulated Fis family sigma54 specific transcriptional regulator</fullName>
    </submittedName>
</protein>
<dbReference type="Pfam" id="PF00158">
    <property type="entry name" value="Sigma54_activat"/>
    <property type="match status" value="1"/>
</dbReference>
<dbReference type="Proteomes" id="UP000247515">
    <property type="component" value="Unassembled WGS sequence"/>
</dbReference>
<evidence type="ECO:0000256" key="4">
    <source>
        <dbReference type="ARBA" id="ARBA00023125"/>
    </source>
</evidence>
<dbReference type="Pfam" id="PF25601">
    <property type="entry name" value="AAA_lid_14"/>
    <property type="match status" value="1"/>
</dbReference>
<dbReference type="InterPro" id="IPR003018">
    <property type="entry name" value="GAF"/>
</dbReference>
<feature type="domain" description="Sigma-54 factor interaction" evidence="7">
    <location>
        <begin position="376"/>
        <end position="605"/>
    </location>
</feature>
<keyword evidence="5" id="KW-0804">Transcription</keyword>
<dbReference type="InterPro" id="IPR003593">
    <property type="entry name" value="AAA+_ATPase"/>
</dbReference>
<evidence type="ECO:0000256" key="3">
    <source>
        <dbReference type="ARBA" id="ARBA00023015"/>
    </source>
</evidence>
<evidence type="ECO:0000259" key="7">
    <source>
        <dbReference type="PROSITE" id="PS50045"/>
    </source>
</evidence>
<evidence type="ECO:0000313" key="8">
    <source>
        <dbReference type="EMBL" id="PXX20030.1"/>
    </source>
</evidence>
<proteinExistence type="predicted"/>
<feature type="region of interest" description="Disordered" evidence="6">
    <location>
        <begin position="634"/>
        <end position="665"/>
    </location>
</feature>
<reference evidence="8 9" key="1">
    <citation type="submission" date="2018-05" db="EMBL/GenBank/DDBJ databases">
        <title>Genomic Encyclopedia of Type Strains, Phase IV (KMG-V): Genome sequencing to study the core and pangenomes of soil and plant-associated prokaryotes.</title>
        <authorList>
            <person name="Whitman W."/>
        </authorList>
    </citation>
    <scope>NUCLEOTIDE SEQUENCE [LARGE SCALE GENOMIC DNA]</scope>
    <source>
        <strain evidence="8 9">SIr-6563</strain>
    </source>
</reference>
<dbReference type="InterPro" id="IPR025944">
    <property type="entry name" value="Sigma_54_int_dom_CS"/>
</dbReference>
<dbReference type="InterPro" id="IPR029016">
    <property type="entry name" value="GAF-like_dom_sf"/>
</dbReference>
<organism evidence="8 9">
    <name type="scientific">Paraburkholderia tropica</name>
    <dbReference type="NCBI Taxonomy" id="92647"/>
    <lineage>
        <taxon>Bacteria</taxon>
        <taxon>Pseudomonadati</taxon>
        <taxon>Pseudomonadota</taxon>
        <taxon>Betaproteobacteria</taxon>
        <taxon>Burkholderiales</taxon>
        <taxon>Burkholderiaceae</taxon>
        <taxon>Paraburkholderia</taxon>
    </lineage>
</organism>
<dbReference type="InterPro" id="IPR002078">
    <property type="entry name" value="Sigma_54_int"/>
</dbReference>
<dbReference type="SUPFAM" id="SSF46689">
    <property type="entry name" value="Homeodomain-like"/>
    <property type="match status" value="1"/>
</dbReference>
<keyword evidence="3" id="KW-0805">Transcription regulation</keyword>
<evidence type="ECO:0000256" key="1">
    <source>
        <dbReference type="ARBA" id="ARBA00022741"/>
    </source>
</evidence>
<dbReference type="PANTHER" id="PTHR32071:SF77">
    <property type="entry name" value="TRANSCRIPTIONAL REGULATORY PROTEIN"/>
    <property type="match status" value="1"/>
</dbReference>
<dbReference type="Gene3D" id="3.30.450.40">
    <property type="match status" value="1"/>
</dbReference>
<dbReference type="PRINTS" id="PR01590">
    <property type="entry name" value="HTHFIS"/>
</dbReference>
<dbReference type="InterPro" id="IPR002197">
    <property type="entry name" value="HTH_Fis"/>
</dbReference>
<dbReference type="Gene3D" id="1.10.10.60">
    <property type="entry name" value="Homeodomain-like"/>
    <property type="match status" value="1"/>
</dbReference>
<dbReference type="Gene3D" id="1.10.8.60">
    <property type="match status" value="1"/>
</dbReference>
<dbReference type="PROSITE" id="PS50045">
    <property type="entry name" value="SIGMA54_INTERACT_4"/>
    <property type="match status" value="1"/>
</dbReference>
<dbReference type="SUPFAM" id="SSF52540">
    <property type="entry name" value="P-loop containing nucleoside triphosphate hydrolases"/>
    <property type="match status" value="1"/>
</dbReference>
<evidence type="ECO:0000256" key="2">
    <source>
        <dbReference type="ARBA" id="ARBA00022840"/>
    </source>
</evidence>
<name>A0ABX5MWA3_9BURK</name>
<dbReference type="Pfam" id="PF01590">
    <property type="entry name" value="GAF"/>
    <property type="match status" value="1"/>
</dbReference>
<evidence type="ECO:0000313" key="9">
    <source>
        <dbReference type="Proteomes" id="UP000247515"/>
    </source>
</evidence>
<dbReference type="PANTHER" id="PTHR32071">
    <property type="entry name" value="TRANSCRIPTIONAL REGULATORY PROTEIN"/>
    <property type="match status" value="1"/>
</dbReference>
<accession>A0ABX5MWA3</accession>
<dbReference type="SMART" id="SM00382">
    <property type="entry name" value="AAA"/>
    <property type="match status" value="1"/>
</dbReference>
<dbReference type="SUPFAM" id="SSF55781">
    <property type="entry name" value="GAF domain-like"/>
    <property type="match status" value="1"/>
</dbReference>
<keyword evidence="2" id="KW-0067">ATP-binding</keyword>
<dbReference type="InterPro" id="IPR058031">
    <property type="entry name" value="AAA_lid_NorR"/>
</dbReference>